<keyword evidence="6" id="KW-1185">Reference proteome</keyword>
<feature type="region of interest" description="Disordered" evidence="4">
    <location>
        <begin position="596"/>
        <end position="631"/>
    </location>
</feature>
<dbReference type="PANTHER" id="PTHR19848">
    <property type="entry name" value="WD40 REPEAT PROTEIN"/>
    <property type="match status" value="1"/>
</dbReference>
<reference evidence="5" key="1">
    <citation type="journal article" date="2020" name="New Phytol.">
        <title>Comparative genomics reveals dynamic genome evolution in host specialist ectomycorrhizal fungi.</title>
        <authorList>
            <person name="Lofgren L.A."/>
            <person name="Nguyen N.H."/>
            <person name="Vilgalys R."/>
            <person name="Ruytinx J."/>
            <person name="Liao H.L."/>
            <person name="Branco S."/>
            <person name="Kuo A."/>
            <person name="LaButti K."/>
            <person name="Lipzen A."/>
            <person name="Andreopoulos W."/>
            <person name="Pangilinan J."/>
            <person name="Riley R."/>
            <person name="Hundley H."/>
            <person name="Na H."/>
            <person name="Barry K."/>
            <person name="Grigoriev I.V."/>
            <person name="Stajich J.E."/>
            <person name="Kennedy P.G."/>
        </authorList>
    </citation>
    <scope>NUCLEOTIDE SEQUENCE</scope>
    <source>
        <strain evidence="5">DOB743</strain>
    </source>
</reference>
<dbReference type="Proteomes" id="UP000714275">
    <property type="component" value="Unassembled WGS sequence"/>
</dbReference>
<organism evidence="5 6">
    <name type="scientific">Suillus placidus</name>
    <dbReference type="NCBI Taxonomy" id="48579"/>
    <lineage>
        <taxon>Eukaryota</taxon>
        <taxon>Fungi</taxon>
        <taxon>Dikarya</taxon>
        <taxon>Basidiomycota</taxon>
        <taxon>Agaricomycotina</taxon>
        <taxon>Agaricomycetes</taxon>
        <taxon>Agaricomycetidae</taxon>
        <taxon>Boletales</taxon>
        <taxon>Suillineae</taxon>
        <taxon>Suillaceae</taxon>
        <taxon>Suillus</taxon>
    </lineage>
</organism>
<evidence type="ECO:0000256" key="2">
    <source>
        <dbReference type="ARBA" id="ARBA00022737"/>
    </source>
</evidence>
<sequence length="650" mass="71496">MAARFFARGTRKEASTPAQSKRPILKHKFKGHEKAIWGFVFLHDNVHIVSGSEDGTMRKWNCNTGLVVGKSWKGEAGSIYALALSPEGRIIACGRESGNVERWTTINGKRMKDVWTGHEERVRSLLWSPSGRQIASGSEDGTILIRNADSGEVEVGPIKAKQGWVYALAFSPSGNRIASGGYNTICIWDTKTGELIVGPMDIEDQDLGLPVTSLVWSSDNNKLYSASNKCARVFDSTSGKLLHRLEHHHSLYSIALSPKDNVLACVGINGIAQLWDIESYKPLGLPLHDSEDHKTLHCVSFSRDGRYVAYGGDNGKLTLWTFKDIAPQLPAPTLLQKSDRRSTQQETRPNSPSSCLDVDATGGGGFIEEAHDDPYNNFFQSSQQSLPSPSPGSHLSSLFSARRLLNVFSRRRSPPDESVPQERSKRKFFARRARSDSPLEPATIKPNQPVPEGKVPEAEGEQSEIVDDHASTNDSLSVRKDKCKEHDNPSADAQSPSSDHHTPTAHLNNEDHRNLWKRLLQPRGNNPTSGSPHYSTRPTNAPQQILRQLWHWNSSLFPVGSSSRPVDVAACREEDRYGIAPESDAEAAAAMLRTNDDVADSSTRPGQPQPAVGVQVSQGRPTQTQASTNGSEEIEVNCCGFVFSCRRRSN</sequence>
<evidence type="ECO:0000256" key="3">
    <source>
        <dbReference type="PROSITE-ProRule" id="PRU00221"/>
    </source>
</evidence>
<dbReference type="PROSITE" id="PS50294">
    <property type="entry name" value="WD_REPEATS_REGION"/>
    <property type="match status" value="2"/>
</dbReference>
<proteinExistence type="predicted"/>
<dbReference type="SMART" id="SM00320">
    <property type="entry name" value="WD40"/>
    <property type="match status" value="7"/>
</dbReference>
<feature type="compositionally biased region" description="Polar residues" evidence="4">
    <location>
        <begin position="344"/>
        <end position="354"/>
    </location>
</feature>
<keyword evidence="2" id="KW-0677">Repeat</keyword>
<evidence type="ECO:0000256" key="1">
    <source>
        <dbReference type="ARBA" id="ARBA00022574"/>
    </source>
</evidence>
<dbReference type="SUPFAM" id="SSF50978">
    <property type="entry name" value="WD40 repeat-like"/>
    <property type="match status" value="1"/>
</dbReference>
<comment type="caution">
    <text evidence="5">The sequence shown here is derived from an EMBL/GenBank/DDBJ whole genome shotgun (WGS) entry which is preliminary data.</text>
</comment>
<dbReference type="InterPro" id="IPR001680">
    <property type="entry name" value="WD40_rpt"/>
</dbReference>
<dbReference type="CDD" id="cd00200">
    <property type="entry name" value="WD40"/>
    <property type="match status" value="1"/>
</dbReference>
<dbReference type="AlphaFoldDB" id="A0A9P7A1J6"/>
<dbReference type="Pfam" id="PF00400">
    <property type="entry name" value="WD40"/>
    <property type="match status" value="6"/>
</dbReference>
<feature type="region of interest" description="Disordered" evidence="4">
    <location>
        <begin position="520"/>
        <end position="539"/>
    </location>
</feature>
<feature type="compositionally biased region" description="Basic and acidic residues" evidence="4">
    <location>
        <begin position="466"/>
        <end position="489"/>
    </location>
</feature>
<feature type="region of interest" description="Disordered" evidence="4">
    <location>
        <begin position="1"/>
        <end position="22"/>
    </location>
</feature>
<evidence type="ECO:0000313" key="6">
    <source>
        <dbReference type="Proteomes" id="UP000714275"/>
    </source>
</evidence>
<accession>A0A9P7A1J6</accession>
<dbReference type="Gene3D" id="2.130.10.10">
    <property type="entry name" value="YVTN repeat-like/Quinoprotein amine dehydrogenase"/>
    <property type="match status" value="2"/>
</dbReference>
<evidence type="ECO:0000313" key="5">
    <source>
        <dbReference type="EMBL" id="KAG1780667.1"/>
    </source>
</evidence>
<feature type="region of interest" description="Disordered" evidence="4">
    <location>
        <begin position="411"/>
        <end position="507"/>
    </location>
</feature>
<dbReference type="InterPro" id="IPR015943">
    <property type="entry name" value="WD40/YVTN_repeat-like_dom_sf"/>
</dbReference>
<dbReference type="OrthoDB" id="10251741at2759"/>
<name>A0A9P7A1J6_9AGAM</name>
<dbReference type="PROSITE" id="PS50082">
    <property type="entry name" value="WD_REPEATS_2"/>
    <property type="match status" value="3"/>
</dbReference>
<feature type="repeat" description="WD" evidence="3">
    <location>
        <begin position="29"/>
        <end position="70"/>
    </location>
</feature>
<feature type="repeat" description="WD" evidence="3">
    <location>
        <begin position="244"/>
        <end position="285"/>
    </location>
</feature>
<evidence type="ECO:0000256" key="4">
    <source>
        <dbReference type="SAM" id="MobiDB-lite"/>
    </source>
</evidence>
<feature type="compositionally biased region" description="Polar residues" evidence="4">
    <location>
        <begin position="615"/>
        <end position="631"/>
    </location>
</feature>
<gene>
    <name evidence="5" type="ORF">EV702DRAFT_1276480</name>
</gene>
<keyword evidence="1 3" id="KW-0853">WD repeat</keyword>
<dbReference type="InterPro" id="IPR036322">
    <property type="entry name" value="WD40_repeat_dom_sf"/>
</dbReference>
<dbReference type="PANTHER" id="PTHR19848:SF8">
    <property type="entry name" value="F-BOX AND WD REPEAT DOMAIN CONTAINING 7"/>
    <property type="match status" value="1"/>
</dbReference>
<feature type="region of interest" description="Disordered" evidence="4">
    <location>
        <begin position="331"/>
        <end position="395"/>
    </location>
</feature>
<feature type="compositionally biased region" description="Polar residues" evidence="4">
    <location>
        <begin position="523"/>
        <end position="539"/>
    </location>
</feature>
<feature type="repeat" description="WD" evidence="3">
    <location>
        <begin position="115"/>
        <end position="156"/>
    </location>
</feature>
<dbReference type="EMBL" id="JABBWD010000008">
    <property type="protein sequence ID" value="KAG1780667.1"/>
    <property type="molecule type" value="Genomic_DNA"/>
</dbReference>
<feature type="compositionally biased region" description="Low complexity" evidence="4">
    <location>
        <begin position="378"/>
        <end position="395"/>
    </location>
</feature>
<feature type="compositionally biased region" description="Basic and acidic residues" evidence="4">
    <location>
        <begin position="498"/>
        <end position="507"/>
    </location>
</feature>
<protein>
    <submittedName>
        <fullName evidence="5">WD40-repeat-containing domain protein</fullName>
    </submittedName>
</protein>